<dbReference type="InterPro" id="IPR035974">
    <property type="entry name" value="Rap/Ran-GAP_sf"/>
</dbReference>
<dbReference type="PANTHER" id="PTHR15711">
    <property type="entry name" value="RAP GTPASE-ACTIVATING PROTEIN"/>
    <property type="match status" value="1"/>
</dbReference>
<proteinExistence type="predicted"/>
<dbReference type="InterPro" id="IPR000331">
    <property type="entry name" value="Rap/Ran_GAP_dom"/>
</dbReference>
<evidence type="ECO:0000313" key="4">
    <source>
        <dbReference type="Proteomes" id="UP000228934"/>
    </source>
</evidence>
<sequence>RKRHIGNDIVSLVYQDDGSVFSSDMITSHFLHCFIVVQSCRSHSGNTLYKVSVTARDDVPGFGPALSNPAVFQKNQQFREFLLTKLINAEVSCYKAERFSKLQERTRSCLMDTLYEELFLHSQTVLGTMEENPGDKMENPSSGFLENFKTFSMSLRSPQRSRDALSRGCRSSSIAIENVSEEKSNTEKQESINPRFLCFSPYVRNLSNQTLEFCRKPLPSYSSSNSSSFCSAQGSESSPEDKIMIFDGMIHVNRDEPNTPPHRFAPEPVNGPKIHTTVRTPLPSMGLERSKSKVLILKANFNGIVLKRVWGPGSCPRGHVSMQKKTFKNISFFGSSDFNDA</sequence>
<feature type="non-terminal residue" evidence="3">
    <location>
        <position position="1"/>
    </location>
</feature>
<dbReference type="InterPro" id="IPR050989">
    <property type="entry name" value="Rap1_Ran_GAP"/>
</dbReference>
<dbReference type="Pfam" id="PF02145">
    <property type="entry name" value="Rap_GAP"/>
    <property type="match status" value="1"/>
</dbReference>
<protein>
    <recommendedName>
        <fullName evidence="2">Rap-GAP domain-containing protein</fullName>
    </recommendedName>
</protein>
<dbReference type="GO" id="GO:0005096">
    <property type="term" value="F:GTPase activator activity"/>
    <property type="evidence" value="ECO:0007669"/>
    <property type="project" value="UniProtKB-KW"/>
</dbReference>
<keyword evidence="4" id="KW-1185">Reference proteome</keyword>
<dbReference type="SUPFAM" id="SSF111347">
    <property type="entry name" value="Rap/Ran-GAP"/>
    <property type="match status" value="1"/>
</dbReference>
<dbReference type="PANTHER" id="PTHR15711:SF3">
    <property type="entry name" value="RAP1 GTPASE-ACTIVATING PROTEIN 1"/>
    <property type="match status" value="1"/>
</dbReference>
<evidence type="ECO:0000259" key="2">
    <source>
        <dbReference type="PROSITE" id="PS50085"/>
    </source>
</evidence>
<dbReference type="EMBL" id="KV927194">
    <property type="protein sequence ID" value="PIO34657.1"/>
    <property type="molecule type" value="Genomic_DNA"/>
</dbReference>
<dbReference type="Proteomes" id="UP000228934">
    <property type="component" value="Unassembled WGS sequence"/>
</dbReference>
<organism evidence="3 4">
    <name type="scientific">Aquarana catesbeiana</name>
    <name type="common">American bullfrog</name>
    <name type="synonym">Rana catesbeiana</name>
    <dbReference type="NCBI Taxonomy" id="8400"/>
    <lineage>
        <taxon>Eukaryota</taxon>
        <taxon>Metazoa</taxon>
        <taxon>Chordata</taxon>
        <taxon>Craniata</taxon>
        <taxon>Vertebrata</taxon>
        <taxon>Euteleostomi</taxon>
        <taxon>Amphibia</taxon>
        <taxon>Batrachia</taxon>
        <taxon>Anura</taxon>
        <taxon>Neobatrachia</taxon>
        <taxon>Ranoidea</taxon>
        <taxon>Ranidae</taxon>
        <taxon>Aquarana</taxon>
    </lineage>
</organism>
<dbReference type="GO" id="GO:0005737">
    <property type="term" value="C:cytoplasm"/>
    <property type="evidence" value="ECO:0007669"/>
    <property type="project" value="TreeGrafter"/>
</dbReference>
<evidence type="ECO:0000313" key="3">
    <source>
        <dbReference type="EMBL" id="PIO34657.1"/>
    </source>
</evidence>
<keyword evidence="1" id="KW-0343">GTPase activation</keyword>
<gene>
    <name evidence="3" type="ORF">AB205_0013170</name>
</gene>
<dbReference type="GO" id="GO:0051056">
    <property type="term" value="P:regulation of small GTPase mediated signal transduction"/>
    <property type="evidence" value="ECO:0007669"/>
    <property type="project" value="InterPro"/>
</dbReference>
<dbReference type="PROSITE" id="PS50085">
    <property type="entry name" value="RAPGAP"/>
    <property type="match status" value="1"/>
</dbReference>
<reference evidence="4" key="1">
    <citation type="journal article" date="2017" name="Nat. Commun.">
        <title>The North American bullfrog draft genome provides insight into hormonal regulation of long noncoding RNA.</title>
        <authorList>
            <person name="Hammond S.A."/>
            <person name="Warren R.L."/>
            <person name="Vandervalk B.P."/>
            <person name="Kucuk E."/>
            <person name="Khan H."/>
            <person name="Gibb E.A."/>
            <person name="Pandoh P."/>
            <person name="Kirk H."/>
            <person name="Zhao Y."/>
            <person name="Jones M."/>
            <person name="Mungall A.J."/>
            <person name="Coope R."/>
            <person name="Pleasance S."/>
            <person name="Moore R.A."/>
            <person name="Holt R.A."/>
            <person name="Round J.M."/>
            <person name="Ohora S."/>
            <person name="Walle B.V."/>
            <person name="Veldhoen N."/>
            <person name="Helbing C.C."/>
            <person name="Birol I."/>
        </authorList>
    </citation>
    <scope>NUCLEOTIDE SEQUENCE [LARGE SCALE GENOMIC DNA]</scope>
</reference>
<dbReference type="AlphaFoldDB" id="A0A2G9S3C7"/>
<name>A0A2G9S3C7_AQUCT</name>
<evidence type="ECO:0000256" key="1">
    <source>
        <dbReference type="ARBA" id="ARBA00022468"/>
    </source>
</evidence>
<dbReference type="OrthoDB" id="2499658at2759"/>
<feature type="domain" description="Rap-GAP" evidence="2">
    <location>
        <begin position="1"/>
        <end position="114"/>
    </location>
</feature>
<accession>A0A2G9S3C7</accession>
<dbReference type="Gene3D" id="3.40.50.11210">
    <property type="entry name" value="Rap/Ran-GAP"/>
    <property type="match status" value="1"/>
</dbReference>